<dbReference type="PANTHER" id="PTHR12400:SF97">
    <property type="entry name" value="KINASE"/>
    <property type="match status" value="1"/>
</dbReference>
<dbReference type="InterPro" id="IPR005522">
    <property type="entry name" value="IPK"/>
</dbReference>
<protein>
    <recommendedName>
        <fullName evidence="6">Kinase</fullName>
        <ecNumber evidence="6">2.7.-.-</ecNumber>
    </recommendedName>
</protein>
<feature type="region of interest" description="Disordered" evidence="7">
    <location>
        <begin position="90"/>
        <end position="143"/>
    </location>
</feature>
<name>A0A7R8CLV8_LEPSM</name>
<dbReference type="GO" id="GO:0046854">
    <property type="term" value="P:phosphatidylinositol phosphate biosynthetic process"/>
    <property type="evidence" value="ECO:0007669"/>
    <property type="project" value="TreeGrafter"/>
</dbReference>
<evidence type="ECO:0000256" key="4">
    <source>
        <dbReference type="ARBA" id="ARBA00022777"/>
    </source>
</evidence>
<dbReference type="Pfam" id="PF03770">
    <property type="entry name" value="IPK"/>
    <property type="match status" value="1"/>
</dbReference>
<evidence type="ECO:0000313" key="8">
    <source>
        <dbReference type="EMBL" id="CAF2859340.1"/>
    </source>
</evidence>
<dbReference type="PANTHER" id="PTHR12400">
    <property type="entry name" value="INOSITOL POLYPHOSPHATE KINASE"/>
    <property type="match status" value="1"/>
</dbReference>
<dbReference type="GO" id="GO:0005737">
    <property type="term" value="C:cytoplasm"/>
    <property type="evidence" value="ECO:0007669"/>
    <property type="project" value="TreeGrafter"/>
</dbReference>
<evidence type="ECO:0000256" key="7">
    <source>
        <dbReference type="SAM" id="MobiDB-lite"/>
    </source>
</evidence>
<keyword evidence="5" id="KW-0067">ATP-binding</keyword>
<feature type="region of interest" description="Disordered" evidence="7">
    <location>
        <begin position="1"/>
        <end position="31"/>
    </location>
</feature>
<keyword evidence="2 6" id="KW-0808">Transferase</keyword>
<sequence length="506" mass="58095">MNDFDHSTLKASRRFRPKRHSSETHTPEISIYHYDGNSVTENLEKAVRKISRGSSPNMQPRVSPVLEFMNDLARGYEEYRASLKSIRPTTEYGEASSDDLSSEWDNSDVESNNRFSSFPKKSPFPHLPTPRHLTPQNSLPTFDEEKTRQILMNKEDSTTDEESSSESSRTTSFLKWKDRPSGWRKVRNVVQWTPFIQTYKKQEISMESQCYEKFLHDSLKDFVPEFRGMLTLADDEKFIQLQDCLSSFKSPSIMDCKIGVRTYLEEELAKAKEKPKLRKDIMKKMIAVDVQAPTEEEHKLKGVTKPRYMVWRETISSTATLGFRIEGVKKSDGTSKKDFKTTKTREQVAEAFLSFIGGSWETGMLYLERLKKIRQALDKSEFFKNHELIGSSLLFVHDDDKASIWMIDFGKTVQIPESLSIDHKSPWEVGNHEDGYLIGMDNLINIFERLFTHSNLPTTSSKSPNPVPLSSPEQQEDVVVECLQKSFSEFSIPTLSPSSSSNHSNC</sequence>
<dbReference type="AlphaFoldDB" id="A0A7R8CLV8"/>
<accession>A0A7R8CLV8</accession>
<feature type="compositionally biased region" description="Acidic residues" evidence="7">
    <location>
        <begin position="96"/>
        <end position="108"/>
    </location>
</feature>
<evidence type="ECO:0000313" key="9">
    <source>
        <dbReference type="Proteomes" id="UP000675881"/>
    </source>
</evidence>
<dbReference type="GO" id="GO:0000828">
    <property type="term" value="F:inositol hexakisphosphate kinase activity"/>
    <property type="evidence" value="ECO:0007669"/>
    <property type="project" value="TreeGrafter"/>
</dbReference>
<dbReference type="SUPFAM" id="SSF56104">
    <property type="entry name" value="SAICAR synthase-like"/>
    <property type="match status" value="1"/>
</dbReference>
<evidence type="ECO:0000256" key="6">
    <source>
        <dbReference type="RuleBase" id="RU363090"/>
    </source>
</evidence>
<keyword evidence="3" id="KW-0547">Nucleotide-binding</keyword>
<evidence type="ECO:0000256" key="3">
    <source>
        <dbReference type="ARBA" id="ARBA00022741"/>
    </source>
</evidence>
<evidence type="ECO:0000256" key="5">
    <source>
        <dbReference type="ARBA" id="ARBA00022840"/>
    </source>
</evidence>
<evidence type="ECO:0000256" key="1">
    <source>
        <dbReference type="ARBA" id="ARBA00007374"/>
    </source>
</evidence>
<dbReference type="GO" id="GO:0032958">
    <property type="term" value="P:inositol phosphate biosynthetic process"/>
    <property type="evidence" value="ECO:0007669"/>
    <property type="project" value="InterPro"/>
</dbReference>
<keyword evidence="4 6" id="KW-0418">Kinase</keyword>
<proteinExistence type="inferred from homology"/>
<dbReference type="InterPro" id="IPR038286">
    <property type="entry name" value="IPK_sf"/>
</dbReference>
<organism evidence="8 9">
    <name type="scientific">Lepeophtheirus salmonis</name>
    <name type="common">Salmon louse</name>
    <name type="synonym">Caligus salmonis</name>
    <dbReference type="NCBI Taxonomy" id="72036"/>
    <lineage>
        <taxon>Eukaryota</taxon>
        <taxon>Metazoa</taxon>
        <taxon>Ecdysozoa</taxon>
        <taxon>Arthropoda</taxon>
        <taxon>Crustacea</taxon>
        <taxon>Multicrustacea</taxon>
        <taxon>Hexanauplia</taxon>
        <taxon>Copepoda</taxon>
        <taxon>Siphonostomatoida</taxon>
        <taxon>Caligidae</taxon>
        <taxon>Lepeophtheirus</taxon>
    </lineage>
</organism>
<reference evidence="8" key="1">
    <citation type="submission" date="2021-02" db="EMBL/GenBank/DDBJ databases">
        <authorList>
            <person name="Bekaert M."/>
        </authorList>
    </citation>
    <scope>NUCLEOTIDE SEQUENCE</scope>
    <source>
        <strain evidence="8">IoA-00</strain>
    </source>
</reference>
<dbReference type="GO" id="GO:0005524">
    <property type="term" value="F:ATP binding"/>
    <property type="evidence" value="ECO:0007669"/>
    <property type="project" value="UniProtKB-KW"/>
</dbReference>
<keyword evidence="9" id="KW-1185">Reference proteome</keyword>
<comment type="similarity">
    <text evidence="1 6">Belongs to the inositol phosphokinase (IPK) family.</text>
</comment>
<dbReference type="EMBL" id="HG994594">
    <property type="protein sequence ID" value="CAF2859340.1"/>
    <property type="molecule type" value="Genomic_DNA"/>
</dbReference>
<gene>
    <name evidence="8" type="ORF">LSAA_5892</name>
</gene>
<dbReference type="FunFam" id="3.30.470.160:FF:000001">
    <property type="entry name" value="Kinase"/>
    <property type="match status" value="1"/>
</dbReference>
<dbReference type="Gene3D" id="3.30.470.160">
    <property type="entry name" value="Inositol polyphosphate kinase"/>
    <property type="match status" value="1"/>
</dbReference>
<dbReference type="OrthoDB" id="338650at2759"/>
<dbReference type="Proteomes" id="UP000675881">
    <property type="component" value="Chromosome 15"/>
</dbReference>
<dbReference type="EC" id="2.7.-.-" evidence="6"/>
<evidence type="ECO:0000256" key="2">
    <source>
        <dbReference type="ARBA" id="ARBA00022679"/>
    </source>
</evidence>
<dbReference type="GO" id="GO:0005634">
    <property type="term" value="C:nucleus"/>
    <property type="evidence" value="ECO:0007669"/>
    <property type="project" value="TreeGrafter"/>
</dbReference>